<evidence type="ECO:0000259" key="6">
    <source>
        <dbReference type="PROSITE" id="PS50943"/>
    </source>
</evidence>
<dbReference type="InterPro" id="IPR028082">
    <property type="entry name" value="Peripla_BP_I"/>
</dbReference>
<dbReference type="PANTHER" id="PTHR30146:SF148">
    <property type="entry name" value="HTH-TYPE TRANSCRIPTIONAL REPRESSOR PURR-RELATED"/>
    <property type="match status" value="1"/>
</dbReference>
<feature type="domain" description="HTH cro/C1-type" evidence="6">
    <location>
        <begin position="2"/>
        <end position="29"/>
    </location>
</feature>
<keyword evidence="3" id="KW-0238">DNA-binding</keyword>
<gene>
    <name evidence="7" type="ORF">CBM15_10450</name>
</gene>
<dbReference type="InterPro" id="IPR010982">
    <property type="entry name" value="Lambda_DNA-bd_dom_sf"/>
</dbReference>
<evidence type="ECO:0000313" key="7">
    <source>
        <dbReference type="EMBL" id="OUZ38895.1"/>
    </source>
</evidence>
<evidence type="ECO:0000256" key="1">
    <source>
        <dbReference type="ARBA" id="ARBA00022491"/>
    </source>
</evidence>
<keyword evidence="8" id="KW-1185">Reference proteome</keyword>
<evidence type="ECO:0000256" key="4">
    <source>
        <dbReference type="ARBA" id="ARBA00023163"/>
    </source>
</evidence>
<dbReference type="CDD" id="cd19977">
    <property type="entry name" value="PBP1_EndR-like"/>
    <property type="match status" value="1"/>
</dbReference>
<dbReference type="Pfam" id="PF13377">
    <property type="entry name" value="Peripla_BP_3"/>
    <property type="match status" value="1"/>
</dbReference>
<sequence>MKNVTISDVAKHAGVSKSTISQYLNGRYEYMSEHTRKKVEYSIRELNYRPNIIARSLSQKSTFTVGIIVANILHSFSTHIIRAIELNFNKHGFHTIVCNADDEPEKERQYIEMLMAKQVDGMIIFPTGDNLDLYEQMKKKKYPIVFMDRTIEGLGIPSILLENEQAAEVAVKALTDNGHSRIAILTAPVTRNITPRLERIEGYKKALVSRGIQVQDEYIHSVEVEEMKVSLRNMFELDQRPEAIIAGSDRVLVEILNFAKEHQLVIPKDLAVIGIDDVSFANLFTPQLTTISQPTTKMANKAVELLLQQIKGEQKLSNDKTIRFGGQLNMRQSH</sequence>
<accession>A0ABX3ZGS9</accession>
<dbReference type="SUPFAM" id="SSF47413">
    <property type="entry name" value="lambda repressor-like DNA-binding domains"/>
    <property type="match status" value="1"/>
</dbReference>
<protein>
    <submittedName>
        <fullName evidence="7">LacI family transcriptional regulator</fullName>
    </submittedName>
</protein>
<dbReference type="PROSITE" id="PS50932">
    <property type="entry name" value="HTH_LACI_2"/>
    <property type="match status" value="1"/>
</dbReference>
<evidence type="ECO:0000256" key="3">
    <source>
        <dbReference type="ARBA" id="ARBA00023125"/>
    </source>
</evidence>
<dbReference type="RefSeq" id="WP_087617450.1">
    <property type="nucleotide sequence ID" value="NZ_JAFBEY010000004.1"/>
</dbReference>
<name>A0ABX3ZGS9_9BACL</name>
<dbReference type="Gene3D" id="3.40.50.2300">
    <property type="match status" value="2"/>
</dbReference>
<comment type="caution">
    <text evidence="7">The sequence shown here is derived from an EMBL/GenBank/DDBJ whole genome shotgun (WGS) entry which is preliminary data.</text>
</comment>
<organism evidence="7 8">
    <name type="scientific">Solibacillus kalamii</name>
    <dbReference type="NCBI Taxonomy" id="1748298"/>
    <lineage>
        <taxon>Bacteria</taxon>
        <taxon>Bacillati</taxon>
        <taxon>Bacillota</taxon>
        <taxon>Bacilli</taxon>
        <taxon>Bacillales</taxon>
        <taxon>Caryophanaceae</taxon>
        <taxon>Solibacillus</taxon>
    </lineage>
</organism>
<evidence type="ECO:0000313" key="8">
    <source>
        <dbReference type="Proteomes" id="UP000196594"/>
    </source>
</evidence>
<dbReference type="Proteomes" id="UP000196594">
    <property type="component" value="Unassembled WGS sequence"/>
</dbReference>
<dbReference type="PROSITE" id="PS50943">
    <property type="entry name" value="HTH_CROC1"/>
    <property type="match status" value="1"/>
</dbReference>
<dbReference type="Pfam" id="PF00356">
    <property type="entry name" value="LacI"/>
    <property type="match status" value="1"/>
</dbReference>
<reference evidence="7 8" key="1">
    <citation type="journal article" date="2017" name="Int. J. Syst. Evol. Microbiol.">
        <title>Solibacillus kalamii sp. nov., isolated from a high-efficiency particulate arrestance filter system used in the International Space Station.</title>
        <authorList>
            <person name="Checinska Sielaff A."/>
            <person name="Kumar R.M."/>
            <person name="Pal D."/>
            <person name="Mayilraj S."/>
            <person name="Venkateswaran K."/>
        </authorList>
    </citation>
    <scope>NUCLEOTIDE SEQUENCE [LARGE SCALE GENOMIC DNA]</scope>
    <source>
        <strain evidence="7 8">ISSFR-015</strain>
    </source>
</reference>
<dbReference type="PROSITE" id="PS00356">
    <property type="entry name" value="HTH_LACI_1"/>
    <property type="match status" value="1"/>
</dbReference>
<dbReference type="PANTHER" id="PTHR30146">
    <property type="entry name" value="LACI-RELATED TRANSCRIPTIONAL REPRESSOR"/>
    <property type="match status" value="1"/>
</dbReference>
<keyword evidence="4" id="KW-0804">Transcription</keyword>
<feature type="domain" description="HTH lacI-type" evidence="5">
    <location>
        <begin position="4"/>
        <end position="59"/>
    </location>
</feature>
<keyword evidence="1" id="KW-0678">Repressor</keyword>
<proteinExistence type="predicted"/>
<dbReference type="CDD" id="cd01392">
    <property type="entry name" value="HTH_LacI"/>
    <property type="match status" value="1"/>
</dbReference>
<dbReference type="Gene3D" id="1.10.260.40">
    <property type="entry name" value="lambda repressor-like DNA-binding domains"/>
    <property type="match status" value="1"/>
</dbReference>
<dbReference type="EMBL" id="NHNT01000006">
    <property type="protein sequence ID" value="OUZ38895.1"/>
    <property type="molecule type" value="Genomic_DNA"/>
</dbReference>
<dbReference type="SUPFAM" id="SSF53822">
    <property type="entry name" value="Periplasmic binding protein-like I"/>
    <property type="match status" value="1"/>
</dbReference>
<dbReference type="InterPro" id="IPR000843">
    <property type="entry name" value="HTH_LacI"/>
</dbReference>
<evidence type="ECO:0000259" key="5">
    <source>
        <dbReference type="PROSITE" id="PS50932"/>
    </source>
</evidence>
<dbReference type="InterPro" id="IPR001387">
    <property type="entry name" value="Cro/C1-type_HTH"/>
</dbReference>
<dbReference type="SMART" id="SM00354">
    <property type="entry name" value="HTH_LACI"/>
    <property type="match status" value="1"/>
</dbReference>
<evidence type="ECO:0000256" key="2">
    <source>
        <dbReference type="ARBA" id="ARBA00023015"/>
    </source>
</evidence>
<keyword evidence="2" id="KW-0805">Transcription regulation</keyword>
<dbReference type="InterPro" id="IPR046335">
    <property type="entry name" value="LacI/GalR-like_sensor"/>
</dbReference>